<sequence length="559" mass="64750">MATPRLQHQFIRLWQHCQGNGCDTTLAELAAALNCSRRHVRTLLNAMQQQGWLSWQAVSGRGKRSRLAFLCSALEVQQLRAEELMEQDHFEQLVQLVGDRDSARQMLLAQLGRSFRQGRHILRILYYRPLLGLQPASPLRRSETHLARQIFSGLTRINEENGELESDLAHHWQPLTPLHWRFYLRPAIHFHHGRELTMADVIASLERLCTLPLFRHIAQVASPTPHVIDIHLRAEDAWLPWLLGSVPAMILPQEWQEMRDFARLPVGTGPYQVVRNTESQLKIRAFDGYFGYRALIDEVNIWVLPEISEALVHAGVQLQADGSGGDELESRLEEGCYFMLFDQRSAQMRDPAVRAWLCQTINPIALLNNASHLHQRYWSPAYGLLPRWHHNKMLSNRPKPPQLTQLRITFYSEHSEFHALYQALQPLLAAHGVTLEMQEIDYPRWHEGAAESDLWLGSANFYLPLEFSIFAMLYELPLLSHCSGLDLASEAHRWREQRLPVAEWSQQLVQRHQLHPLFHHWLKLHGQHSMRGVRMNTLGWFDFKSAWFAPPEHPPAVSR</sequence>
<protein>
    <submittedName>
        <fullName evidence="8">HTH-type transcriptional regulator SgrR</fullName>
    </submittedName>
</protein>
<dbReference type="InterPro" id="IPR036390">
    <property type="entry name" value="WH_DNA-bd_sf"/>
</dbReference>
<evidence type="ECO:0000256" key="1">
    <source>
        <dbReference type="ARBA" id="ARBA00022491"/>
    </source>
</evidence>
<dbReference type="GeneID" id="33939962"/>
<dbReference type="EMBL" id="CP006664">
    <property type="protein sequence ID" value="AIJ08816.1"/>
    <property type="molecule type" value="Genomic_DNA"/>
</dbReference>
<evidence type="ECO:0000256" key="2">
    <source>
        <dbReference type="ARBA" id="ARBA00023015"/>
    </source>
</evidence>
<dbReference type="PANTHER" id="PTHR30290">
    <property type="entry name" value="PERIPLASMIC BINDING COMPONENT OF ABC TRANSPORTER"/>
    <property type="match status" value="1"/>
</dbReference>
<dbReference type="GO" id="GO:0003677">
    <property type="term" value="F:DNA binding"/>
    <property type="evidence" value="ECO:0007669"/>
    <property type="project" value="UniProtKB-KW"/>
</dbReference>
<dbReference type="GO" id="GO:0015833">
    <property type="term" value="P:peptide transport"/>
    <property type="evidence" value="ECO:0007669"/>
    <property type="project" value="TreeGrafter"/>
</dbReference>
<dbReference type="KEGG" id="ete:ETEE_2374"/>
<feature type="domain" description="Solute-binding protein family 5" evidence="6">
    <location>
        <begin position="164"/>
        <end position="311"/>
    </location>
</feature>
<dbReference type="NCBIfam" id="NF010149">
    <property type="entry name" value="PRK13626.1"/>
    <property type="match status" value="1"/>
</dbReference>
<dbReference type="GO" id="GO:1904680">
    <property type="term" value="F:peptide transmembrane transporter activity"/>
    <property type="evidence" value="ECO:0007669"/>
    <property type="project" value="TreeGrafter"/>
</dbReference>
<dbReference type="Pfam" id="PF00496">
    <property type="entry name" value="SBP_bac_5"/>
    <property type="match status" value="1"/>
</dbReference>
<dbReference type="InterPro" id="IPR025370">
    <property type="entry name" value="SgrR_HTH_N"/>
</dbReference>
<dbReference type="InterPro" id="IPR000914">
    <property type="entry name" value="SBP_5_dom"/>
</dbReference>
<dbReference type="FunFam" id="3.40.190.10:FF:000070">
    <property type="entry name" value="HTH-type transcriptional regulator SgrR"/>
    <property type="match status" value="1"/>
</dbReference>
<keyword evidence="3" id="KW-0238">DNA-binding</keyword>
<dbReference type="AlphaFoldDB" id="A0A076LLP5"/>
<dbReference type="RefSeq" id="WP_034163108.1">
    <property type="nucleotide sequence ID" value="NZ_CP006664.1"/>
</dbReference>
<proteinExistence type="predicted"/>
<evidence type="ECO:0000256" key="3">
    <source>
        <dbReference type="ARBA" id="ARBA00023125"/>
    </source>
</evidence>
<feature type="domain" description="Transcriptional regulator SgrR N-terminal HTH" evidence="7">
    <location>
        <begin position="5"/>
        <end position="118"/>
    </location>
</feature>
<dbReference type="CDD" id="cd08507">
    <property type="entry name" value="PBP2_SgrR_like"/>
    <property type="match status" value="1"/>
</dbReference>
<keyword evidence="1" id="KW-0678">Repressor</keyword>
<dbReference type="SUPFAM" id="SSF46785">
    <property type="entry name" value="Winged helix' DNA-binding domain"/>
    <property type="match status" value="1"/>
</dbReference>
<evidence type="ECO:0000259" key="6">
    <source>
        <dbReference type="Pfam" id="PF00496"/>
    </source>
</evidence>
<accession>A0A076LLP5</accession>
<dbReference type="InterPro" id="IPR023767">
    <property type="entry name" value="Tscrpt_reg_SgrR"/>
</dbReference>
<reference evidence="8 9" key="1">
    <citation type="journal article" date="2012" name="PLoS ONE">
        <title>Edwardsiella comparative phylogenomics reveal the new intra/inter-species taxonomic relationships, virulence evolution and niche adaptation mechanisms.</title>
        <authorList>
            <person name="Yang M."/>
            <person name="Lv Y."/>
            <person name="Xiao J."/>
            <person name="Wu H."/>
            <person name="Zheng H."/>
            <person name="Liu Q."/>
            <person name="Zhang Y."/>
            <person name="Wang Q."/>
        </authorList>
    </citation>
    <scope>NUCLEOTIDE SEQUENCE [LARGE SCALE GENOMIC DNA]</scope>
    <source>
        <strain evidence="9">080813</strain>
    </source>
</reference>
<dbReference type="HOGENOM" id="CLU_017028_12_3_6"/>
<dbReference type="Proteomes" id="UP000028681">
    <property type="component" value="Chromosome"/>
</dbReference>
<dbReference type="SUPFAM" id="SSF53850">
    <property type="entry name" value="Periplasmic binding protein-like II"/>
    <property type="match status" value="1"/>
</dbReference>
<keyword evidence="2" id="KW-0805">Transcription regulation</keyword>
<keyword evidence="4" id="KW-0010">Activator</keyword>
<evidence type="ECO:0000256" key="5">
    <source>
        <dbReference type="ARBA" id="ARBA00023163"/>
    </source>
</evidence>
<organism evidence="8 9">
    <name type="scientific">Edwardsiella anguillarum ET080813</name>
    <dbReference type="NCBI Taxonomy" id="667120"/>
    <lineage>
        <taxon>Bacteria</taxon>
        <taxon>Pseudomonadati</taxon>
        <taxon>Pseudomonadota</taxon>
        <taxon>Gammaproteobacteria</taxon>
        <taxon>Enterobacterales</taxon>
        <taxon>Hafniaceae</taxon>
        <taxon>Edwardsiella</taxon>
    </lineage>
</organism>
<dbReference type="InterPro" id="IPR039424">
    <property type="entry name" value="SBP_5"/>
</dbReference>
<evidence type="ECO:0000259" key="7">
    <source>
        <dbReference type="Pfam" id="PF12793"/>
    </source>
</evidence>
<dbReference type="Gene3D" id="3.40.190.10">
    <property type="entry name" value="Periplasmic binding protein-like II"/>
    <property type="match status" value="1"/>
</dbReference>
<evidence type="ECO:0000256" key="4">
    <source>
        <dbReference type="ARBA" id="ARBA00023159"/>
    </source>
</evidence>
<keyword evidence="5" id="KW-0804">Transcription</keyword>
<name>A0A076LLP5_9GAMM</name>
<evidence type="ECO:0000313" key="8">
    <source>
        <dbReference type="EMBL" id="AIJ08816.1"/>
    </source>
</evidence>
<gene>
    <name evidence="8" type="primary">sgrR</name>
    <name evidence="8" type="ORF">ETEE_2374</name>
</gene>
<dbReference type="Pfam" id="PF12793">
    <property type="entry name" value="SgrR_N"/>
    <property type="match status" value="1"/>
</dbReference>
<dbReference type="PANTHER" id="PTHR30290:SF72">
    <property type="entry name" value="HTH-TYPE TRANSCRIPTIONAL REGULATOR SGRR"/>
    <property type="match status" value="1"/>
</dbReference>
<evidence type="ECO:0000313" key="9">
    <source>
        <dbReference type="Proteomes" id="UP000028681"/>
    </source>
</evidence>